<comment type="caution">
    <text evidence="1">The sequence shown here is derived from an EMBL/GenBank/DDBJ whole genome shotgun (WGS) entry which is preliminary data.</text>
</comment>
<gene>
    <name evidence="1" type="ORF">PoB_000244800</name>
</gene>
<reference evidence="1 2" key="1">
    <citation type="journal article" date="2021" name="Elife">
        <title>Chloroplast acquisition without the gene transfer in kleptoplastic sea slugs, Plakobranchus ocellatus.</title>
        <authorList>
            <person name="Maeda T."/>
            <person name="Takahashi S."/>
            <person name="Yoshida T."/>
            <person name="Shimamura S."/>
            <person name="Takaki Y."/>
            <person name="Nagai Y."/>
            <person name="Toyoda A."/>
            <person name="Suzuki Y."/>
            <person name="Arimoto A."/>
            <person name="Ishii H."/>
            <person name="Satoh N."/>
            <person name="Nishiyama T."/>
            <person name="Hasebe M."/>
            <person name="Maruyama T."/>
            <person name="Minagawa J."/>
            <person name="Obokata J."/>
            <person name="Shigenobu S."/>
        </authorList>
    </citation>
    <scope>NUCLEOTIDE SEQUENCE [LARGE SCALE GENOMIC DNA]</scope>
</reference>
<sequence>MWWKLFAPPTFGVALSPVSLIRGGQHGAGGGEEWIEEQGETQETAQGMERKGFRGDGEELSLSVTIIVASPVHKSAPLSLPTIFLPSALVSTLSLPTFPPHLLSFLYSTTLFRSTIYPPSFVVPNVLRWDFFREFPLYSLLREVKRGGVDGELVPPVRLRKPSLGLLVPPPCSFLLKIALSSDLV</sequence>
<dbReference type="EMBL" id="BLXT01000311">
    <property type="protein sequence ID" value="GFN75942.1"/>
    <property type="molecule type" value="Genomic_DNA"/>
</dbReference>
<dbReference type="AlphaFoldDB" id="A0AAV3Y0S3"/>
<name>A0AAV3Y0S3_9GAST</name>
<keyword evidence="2" id="KW-1185">Reference proteome</keyword>
<organism evidence="1 2">
    <name type="scientific">Plakobranchus ocellatus</name>
    <dbReference type="NCBI Taxonomy" id="259542"/>
    <lineage>
        <taxon>Eukaryota</taxon>
        <taxon>Metazoa</taxon>
        <taxon>Spiralia</taxon>
        <taxon>Lophotrochozoa</taxon>
        <taxon>Mollusca</taxon>
        <taxon>Gastropoda</taxon>
        <taxon>Heterobranchia</taxon>
        <taxon>Euthyneura</taxon>
        <taxon>Panpulmonata</taxon>
        <taxon>Sacoglossa</taxon>
        <taxon>Placobranchoidea</taxon>
        <taxon>Plakobranchidae</taxon>
        <taxon>Plakobranchus</taxon>
    </lineage>
</organism>
<dbReference type="Proteomes" id="UP000735302">
    <property type="component" value="Unassembled WGS sequence"/>
</dbReference>
<proteinExistence type="predicted"/>
<protein>
    <submittedName>
        <fullName evidence="1">Uncharacterized protein</fullName>
    </submittedName>
</protein>
<accession>A0AAV3Y0S3</accession>
<evidence type="ECO:0000313" key="1">
    <source>
        <dbReference type="EMBL" id="GFN75942.1"/>
    </source>
</evidence>
<evidence type="ECO:0000313" key="2">
    <source>
        <dbReference type="Proteomes" id="UP000735302"/>
    </source>
</evidence>